<protein>
    <submittedName>
        <fullName evidence="2">Uncharacterized protein</fullName>
    </submittedName>
</protein>
<organism evidence="2 3">
    <name type="scientific">Cylindrotheca closterium</name>
    <dbReference type="NCBI Taxonomy" id="2856"/>
    <lineage>
        <taxon>Eukaryota</taxon>
        <taxon>Sar</taxon>
        <taxon>Stramenopiles</taxon>
        <taxon>Ochrophyta</taxon>
        <taxon>Bacillariophyta</taxon>
        <taxon>Bacillariophyceae</taxon>
        <taxon>Bacillariophycidae</taxon>
        <taxon>Bacillariales</taxon>
        <taxon>Bacillariaceae</taxon>
        <taxon>Cylindrotheca</taxon>
    </lineage>
</organism>
<gene>
    <name evidence="2" type="ORF">CYCCA115_LOCUS21599</name>
</gene>
<reference evidence="2" key="1">
    <citation type="submission" date="2023-08" db="EMBL/GenBank/DDBJ databases">
        <authorList>
            <person name="Audoor S."/>
            <person name="Bilcke G."/>
        </authorList>
    </citation>
    <scope>NUCLEOTIDE SEQUENCE</scope>
</reference>
<evidence type="ECO:0000256" key="1">
    <source>
        <dbReference type="SAM" id="MobiDB-lite"/>
    </source>
</evidence>
<sequence length="116" mass="12924">MTDTRRMMANQERSSRGVSTGSMDDFLHVLFLEHNIVPSQVDIIQDNANPDDHTVPRRHSSFEMLSPAMIANKTRIVPRSLSGSSSSSSSTTTRGDDKQELNGFDQVLLMTEKNTL</sequence>
<evidence type="ECO:0000313" key="2">
    <source>
        <dbReference type="EMBL" id="CAJ1966015.1"/>
    </source>
</evidence>
<feature type="region of interest" description="Disordered" evidence="1">
    <location>
        <begin position="1"/>
        <end position="20"/>
    </location>
</feature>
<dbReference type="EMBL" id="CAKOGP040002247">
    <property type="protein sequence ID" value="CAJ1966015.1"/>
    <property type="molecule type" value="Genomic_DNA"/>
</dbReference>
<comment type="caution">
    <text evidence="2">The sequence shown here is derived from an EMBL/GenBank/DDBJ whole genome shotgun (WGS) entry which is preliminary data.</text>
</comment>
<feature type="region of interest" description="Disordered" evidence="1">
    <location>
        <begin position="75"/>
        <end position="106"/>
    </location>
</feature>
<proteinExistence type="predicted"/>
<dbReference type="AlphaFoldDB" id="A0AAD2G7Z9"/>
<feature type="compositionally biased region" description="Low complexity" evidence="1">
    <location>
        <begin position="80"/>
        <end position="93"/>
    </location>
</feature>
<dbReference type="Proteomes" id="UP001295423">
    <property type="component" value="Unassembled WGS sequence"/>
</dbReference>
<keyword evidence="3" id="KW-1185">Reference proteome</keyword>
<name>A0AAD2G7Z9_9STRA</name>
<evidence type="ECO:0000313" key="3">
    <source>
        <dbReference type="Proteomes" id="UP001295423"/>
    </source>
</evidence>
<accession>A0AAD2G7Z9</accession>